<name>M3IMD0_CANMX</name>
<feature type="non-terminal residue" evidence="1">
    <location>
        <position position="1"/>
    </location>
</feature>
<comment type="caution">
    <text evidence="1">The sequence shown here is derived from an EMBL/GenBank/DDBJ whole genome shotgun (WGS) entry which is preliminary data.</text>
</comment>
<evidence type="ECO:0000313" key="1">
    <source>
        <dbReference type="EMBL" id="EMG47536.1"/>
    </source>
</evidence>
<dbReference type="Proteomes" id="UP000011777">
    <property type="component" value="Unassembled WGS sequence"/>
</dbReference>
<accession>M3IMD0</accession>
<evidence type="ECO:0000313" key="2">
    <source>
        <dbReference type="Proteomes" id="UP000011777"/>
    </source>
</evidence>
<organism evidence="1 2">
    <name type="scientific">Candida maltosa (strain Xu316)</name>
    <name type="common">Yeast</name>
    <dbReference type="NCBI Taxonomy" id="1245528"/>
    <lineage>
        <taxon>Eukaryota</taxon>
        <taxon>Fungi</taxon>
        <taxon>Dikarya</taxon>
        <taxon>Ascomycota</taxon>
        <taxon>Saccharomycotina</taxon>
        <taxon>Pichiomycetes</taxon>
        <taxon>Debaryomycetaceae</taxon>
        <taxon>Candida/Lodderomyces clade</taxon>
        <taxon>Candida</taxon>
    </lineage>
</organism>
<gene>
    <name evidence="1" type="ORF">G210_2106</name>
</gene>
<reference evidence="1 2" key="1">
    <citation type="submission" date="2013-02" db="EMBL/GenBank/DDBJ databases">
        <title>Genome sequence of Candida maltosa Xu316, a potential industrial strain for xylitol and ethanol production.</title>
        <authorList>
            <person name="Yu J."/>
            <person name="Wang Q."/>
            <person name="Geng X."/>
            <person name="Bao W."/>
            <person name="He P."/>
            <person name="Cai J."/>
        </authorList>
    </citation>
    <scope>NUCLEOTIDE SEQUENCE [LARGE SCALE GENOMIC DNA]</scope>
    <source>
        <strain evidence="2">Xu316</strain>
    </source>
</reference>
<protein>
    <submittedName>
        <fullName evidence="1">Uncharacterized protein</fullName>
    </submittedName>
</protein>
<dbReference type="EMBL" id="AOGT01001521">
    <property type="protein sequence ID" value="EMG47536.1"/>
    <property type="molecule type" value="Genomic_DNA"/>
</dbReference>
<keyword evidence="2" id="KW-1185">Reference proteome</keyword>
<proteinExistence type="predicted"/>
<dbReference type="AlphaFoldDB" id="M3IMD0"/>
<sequence>CSMHKVIDGIDKFFKTNEPYLWTTVNRLDVGYLIDLNRGLYHFDSINDV</sequence>
<dbReference type="HOGENOM" id="CLU_3147150_0_0_1"/>